<dbReference type="SUPFAM" id="SSF51735">
    <property type="entry name" value="NAD(P)-binding Rossmann-fold domains"/>
    <property type="match status" value="1"/>
</dbReference>
<keyword evidence="8" id="KW-1185">Reference proteome</keyword>
<dbReference type="Proteomes" id="UP000248057">
    <property type="component" value="Unassembled WGS sequence"/>
</dbReference>
<evidence type="ECO:0000256" key="3">
    <source>
        <dbReference type="ARBA" id="ARBA00023002"/>
    </source>
</evidence>
<dbReference type="GO" id="GO:0015940">
    <property type="term" value="P:pantothenate biosynthetic process"/>
    <property type="evidence" value="ECO:0007669"/>
    <property type="project" value="UniProtKB-UniPathway"/>
</dbReference>
<protein>
    <recommendedName>
        <fullName evidence="4">2-dehydropantoate 2-reductase</fullName>
        <ecNumber evidence="4">1.1.1.169</ecNumber>
    </recommendedName>
    <alternativeName>
        <fullName evidence="4">Ketopantoate reductase</fullName>
    </alternativeName>
</protein>
<reference evidence="7 8" key="1">
    <citation type="submission" date="2018-05" db="EMBL/GenBank/DDBJ databases">
        <title>Genomic Encyclopedia of Type Strains, Phase IV (KMG-IV): sequencing the most valuable type-strain genomes for metagenomic binning, comparative biology and taxonomic classification.</title>
        <authorList>
            <person name="Goeker M."/>
        </authorList>
    </citation>
    <scope>NUCLEOTIDE SEQUENCE [LARGE SCALE GENOMIC DNA]</scope>
    <source>
        <strain evidence="7 8">DSM 24995</strain>
    </source>
</reference>
<feature type="domain" description="Ketopantoate reductase N-terminal" evidence="5">
    <location>
        <begin position="8"/>
        <end position="125"/>
    </location>
</feature>
<dbReference type="RefSeq" id="WP_110321225.1">
    <property type="nucleotide sequence ID" value="NZ_QJKD01000001.1"/>
</dbReference>
<dbReference type="EMBL" id="QJKD01000001">
    <property type="protein sequence ID" value="PXX56915.1"/>
    <property type="molecule type" value="Genomic_DNA"/>
</dbReference>
<dbReference type="InterPro" id="IPR013752">
    <property type="entry name" value="KPA_reductase"/>
</dbReference>
<keyword evidence="4" id="KW-0566">Pantothenate biosynthesis</keyword>
<dbReference type="InterPro" id="IPR013332">
    <property type="entry name" value="KPR_N"/>
</dbReference>
<accession>A0A2V3YC24</accession>
<organism evidence="7 8">
    <name type="scientific">Hungatella effluvii</name>
    <dbReference type="NCBI Taxonomy" id="1096246"/>
    <lineage>
        <taxon>Bacteria</taxon>
        <taxon>Bacillati</taxon>
        <taxon>Bacillota</taxon>
        <taxon>Clostridia</taxon>
        <taxon>Lachnospirales</taxon>
        <taxon>Lachnospiraceae</taxon>
        <taxon>Hungatella</taxon>
    </lineage>
</organism>
<evidence type="ECO:0000256" key="4">
    <source>
        <dbReference type="RuleBase" id="RU362068"/>
    </source>
</evidence>
<feature type="domain" description="Ketopantoate reductase C-terminal" evidence="6">
    <location>
        <begin position="177"/>
        <end position="301"/>
    </location>
</feature>
<dbReference type="PANTHER" id="PTHR21708:SF26">
    <property type="entry name" value="2-DEHYDROPANTOATE 2-REDUCTASE"/>
    <property type="match status" value="1"/>
</dbReference>
<dbReference type="GO" id="GO:0008677">
    <property type="term" value="F:2-dehydropantoate 2-reductase activity"/>
    <property type="evidence" value="ECO:0007669"/>
    <property type="project" value="UniProtKB-EC"/>
</dbReference>
<evidence type="ECO:0000259" key="6">
    <source>
        <dbReference type="Pfam" id="PF08546"/>
    </source>
</evidence>
<dbReference type="Gene3D" id="1.10.1040.10">
    <property type="entry name" value="N-(1-d-carboxylethyl)-l-norvaline Dehydrogenase, domain 2"/>
    <property type="match status" value="1"/>
</dbReference>
<sequence length="308" mass="34164">MKEIQTTAIVGMGALGLLYGNQIAAELGTSAVRFIADKDRIKKYREMNFTVNGERRSFPVEDCETAAPADFIIVAVKYNALPAALDTMKHCVGPDTTIISVMNGISSEQIIGERYGHEKVLYSIAQGMDAMKFGAALTYTKFGELRIGVRTPDQADRLKAMTDFLDRAKIAYVAEDDILHRLWGKFMLNVGVNQTCMAYETTYSGTLTPGEAHDTMVGAMREVIALAKAEHVNLTEQDLEDYIRLLETLSPDGMPSMRQDGISHRPSEVEMFAGTVGRMAKKHGLSTPVNDRLYERIKEMEAQYSLCL</sequence>
<comment type="caution">
    <text evidence="7">The sequence shown here is derived from an EMBL/GenBank/DDBJ whole genome shotgun (WGS) entry which is preliminary data.</text>
</comment>
<dbReference type="InterPro" id="IPR008927">
    <property type="entry name" value="6-PGluconate_DH-like_C_sf"/>
</dbReference>
<dbReference type="InterPro" id="IPR003710">
    <property type="entry name" value="ApbA"/>
</dbReference>
<dbReference type="EC" id="1.1.1.169" evidence="4"/>
<dbReference type="PANTHER" id="PTHR21708">
    <property type="entry name" value="PROBABLE 2-DEHYDROPANTOATE 2-REDUCTASE"/>
    <property type="match status" value="1"/>
</dbReference>
<gene>
    <name evidence="7" type="ORF">DFR60_101219</name>
</gene>
<proteinExistence type="inferred from homology"/>
<dbReference type="GO" id="GO:0005737">
    <property type="term" value="C:cytoplasm"/>
    <property type="evidence" value="ECO:0007669"/>
    <property type="project" value="TreeGrafter"/>
</dbReference>
<comment type="pathway">
    <text evidence="4">Cofactor biosynthesis; (R)-pantothenate biosynthesis; (R)-pantoate from 3-methyl-2-oxobutanoate: step 2/2.</text>
</comment>
<comment type="function">
    <text evidence="4">Catalyzes the NADPH-dependent reduction of ketopantoate into pantoic acid.</text>
</comment>
<comment type="similarity">
    <text evidence="1 4">Belongs to the ketopantoate reductase family.</text>
</comment>
<name>A0A2V3YC24_9FIRM</name>
<dbReference type="UniPathway" id="UPA00028">
    <property type="reaction ID" value="UER00004"/>
</dbReference>
<keyword evidence="3 4" id="KW-0560">Oxidoreductase</keyword>
<evidence type="ECO:0000256" key="2">
    <source>
        <dbReference type="ARBA" id="ARBA00022857"/>
    </source>
</evidence>
<dbReference type="GeneID" id="86059570"/>
<evidence type="ECO:0000313" key="8">
    <source>
        <dbReference type="Proteomes" id="UP000248057"/>
    </source>
</evidence>
<dbReference type="InterPro" id="IPR051402">
    <property type="entry name" value="KPR-Related"/>
</dbReference>
<dbReference type="Pfam" id="PF02558">
    <property type="entry name" value="ApbA"/>
    <property type="match status" value="1"/>
</dbReference>
<dbReference type="Pfam" id="PF08546">
    <property type="entry name" value="ApbA_C"/>
    <property type="match status" value="1"/>
</dbReference>
<dbReference type="InterPro" id="IPR036291">
    <property type="entry name" value="NAD(P)-bd_dom_sf"/>
</dbReference>
<dbReference type="InterPro" id="IPR013328">
    <property type="entry name" value="6PGD_dom2"/>
</dbReference>
<comment type="catalytic activity">
    <reaction evidence="4">
        <text>(R)-pantoate + NADP(+) = 2-dehydropantoate + NADPH + H(+)</text>
        <dbReference type="Rhea" id="RHEA:16233"/>
        <dbReference type="ChEBI" id="CHEBI:11561"/>
        <dbReference type="ChEBI" id="CHEBI:15378"/>
        <dbReference type="ChEBI" id="CHEBI:15980"/>
        <dbReference type="ChEBI" id="CHEBI:57783"/>
        <dbReference type="ChEBI" id="CHEBI:58349"/>
        <dbReference type="EC" id="1.1.1.169"/>
    </reaction>
</comment>
<dbReference type="AlphaFoldDB" id="A0A2V3YC24"/>
<dbReference type="NCBIfam" id="TIGR00745">
    <property type="entry name" value="apbA_panE"/>
    <property type="match status" value="1"/>
</dbReference>
<evidence type="ECO:0000256" key="1">
    <source>
        <dbReference type="ARBA" id="ARBA00007870"/>
    </source>
</evidence>
<keyword evidence="2 4" id="KW-0521">NADP</keyword>
<evidence type="ECO:0000259" key="5">
    <source>
        <dbReference type="Pfam" id="PF02558"/>
    </source>
</evidence>
<dbReference type="SUPFAM" id="SSF48179">
    <property type="entry name" value="6-phosphogluconate dehydrogenase C-terminal domain-like"/>
    <property type="match status" value="1"/>
</dbReference>
<evidence type="ECO:0000313" key="7">
    <source>
        <dbReference type="EMBL" id="PXX56915.1"/>
    </source>
</evidence>
<dbReference type="Gene3D" id="3.40.50.720">
    <property type="entry name" value="NAD(P)-binding Rossmann-like Domain"/>
    <property type="match status" value="1"/>
</dbReference>